<feature type="region of interest" description="Disordered" evidence="1">
    <location>
        <begin position="1"/>
        <end position="25"/>
    </location>
</feature>
<protein>
    <submittedName>
        <fullName evidence="2">Uncharacterized protein</fullName>
    </submittedName>
</protein>
<evidence type="ECO:0000313" key="3">
    <source>
        <dbReference type="Proteomes" id="UP001457282"/>
    </source>
</evidence>
<dbReference type="AlphaFoldDB" id="A0AAW1Y5D6"/>
<gene>
    <name evidence="2" type="ORF">M0R45_009276</name>
</gene>
<proteinExistence type="predicted"/>
<keyword evidence="3" id="KW-1185">Reference proteome</keyword>
<reference evidence="2 3" key="1">
    <citation type="journal article" date="2023" name="G3 (Bethesda)">
        <title>A chromosome-length genome assembly and annotation of blackberry (Rubus argutus, cv. 'Hillquist').</title>
        <authorList>
            <person name="Bruna T."/>
            <person name="Aryal R."/>
            <person name="Dudchenko O."/>
            <person name="Sargent D.J."/>
            <person name="Mead D."/>
            <person name="Buti M."/>
            <person name="Cavallini A."/>
            <person name="Hytonen T."/>
            <person name="Andres J."/>
            <person name="Pham M."/>
            <person name="Weisz D."/>
            <person name="Mascagni F."/>
            <person name="Usai G."/>
            <person name="Natali L."/>
            <person name="Bassil N."/>
            <person name="Fernandez G.E."/>
            <person name="Lomsadze A."/>
            <person name="Armour M."/>
            <person name="Olukolu B."/>
            <person name="Poorten T."/>
            <person name="Britton C."/>
            <person name="Davik J."/>
            <person name="Ashrafi H."/>
            <person name="Aiden E.L."/>
            <person name="Borodovsky M."/>
            <person name="Worthington M."/>
        </authorList>
    </citation>
    <scope>NUCLEOTIDE SEQUENCE [LARGE SCALE GENOMIC DNA]</scope>
    <source>
        <strain evidence="2">PI 553951</strain>
    </source>
</reference>
<evidence type="ECO:0000256" key="1">
    <source>
        <dbReference type="SAM" id="MobiDB-lite"/>
    </source>
</evidence>
<evidence type="ECO:0000313" key="2">
    <source>
        <dbReference type="EMBL" id="KAK9943675.1"/>
    </source>
</evidence>
<comment type="caution">
    <text evidence="2">The sequence shown here is derived from an EMBL/GenBank/DDBJ whole genome shotgun (WGS) entry which is preliminary data.</text>
</comment>
<sequence>MRAVMGSYDAGCAKRRRRRRGSSDKLQGTVMLGLCTACSEDGGNVGKAVTTGRAHGWALRSMRPDGA</sequence>
<name>A0AAW1Y5D6_RUBAR</name>
<dbReference type="Proteomes" id="UP001457282">
    <property type="component" value="Unassembled WGS sequence"/>
</dbReference>
<dbReference type="EMBL" id="JBEDUW010000002">
    <property type="protein sequence ID" value="KAK9943675.1"/>
    <property type="molecule type" value="Genomic_DNA"/>
</dbReference>
<accession>A0AAW1Y5D6</accession>
<organism evidence="2 3">
    <name type="scientific">Rubus argutus</name>
    <name type="common">Southern blackberry</name>
    <dbReference type="NCBI Taxonomy" id="59490"/>
    <lineage>
        <taxon>Eukaryota</taxon>
        <taxon>Viridiplantae</taxon>
        <taxon>Streptophyta</taxon>
        <taxon>Embryophyta</taxon>
        <taxon>Tracheophyta</taxon>
        <taxon>Spermatophyta</taxon>
        <taxon>Magnoliopsida</taxon>
        <taxon>eudicotyledons</taxon>
        <taxon>Gunneridae</taxon>
        <taxon>Pentapetalae</taxon>
        <taxon>rosids</taxon>
        <taxon>fabids</taxon>
        <taxon>Rosales</taxon>
        <taxon>Rosaceae</taxon>
        <taxon>Rosoideae</taxon>
        <taxon>Rosoideae incertae sedis</taxon>
        <taxon>Rubus</taxon>
    </lineage>
</organism>